<dbReference type="STRING" id="8005.ENSEEEP00000019232"/>
<dbReference type="GeneTree" id="ENSGT00950000182856"/>
<dbReference type="OMA" id="MACWRRY"/>
<feature type="transmembrane region" description="Helical" evidence="1">
    <location>
        <begin position="52"/>
        <end position="70"/>
    </location>
</feature>
<reference evidence="3" key="4">
    <citation type="submission" date="2025-08" db="UniProtKB">
        <authorList>
            <consortium name="Ensembl"/>
        </authorList>
    </citation>
    <scope>IDENTIFICATION</scope>
</reference>
<feature type="domain" description="PXA" evidence="2">
    <location>
        <begin position="127"/>
        <end position="188"/>
    </location>
</feature>
<reference evidence="4" key="1">
    <citation type="journal article" date="2014" name="Science">
        <title>Nonhuman genetics. Genomic basis for the convergent evolution of electric organs.</title>
        <authorList>
            <person name="Gallant J.R."/>
            <person name="Traeger L.L."/>
            <person name="Volkening J.D."/>
            <person name="Moffett H."/>
            <person name="Chen P.H."/>
            <person name="Novina C.D."/>
            <person name="Phillips G.N.Jr."/>
            <person name="Anand R."/>
            <person name="Wells G.B."/>
            <person name="Pinch M."/>
            <person name="Guth R."/>
            <person name="Unguez G.A."/>
            <person name="Albert J.S."/>
            <person name="Zakon H.H."/>
            <person name="Samanta M.P."/>
            <person name="Sussman M.R."/>
        </authorList>
    </citation>
    <scope>NUCLEOTIDE SEQUENCE [LARGE SCALE GENOMIC DNA]</scope>
</reference>
<sequence>MYVTWLRTLHEYSKAPLRLGLLREMGRQYPVFCFLLILLLLSTILLNRYLHVIIIFWSFLAGMVSFYCSLGPETLLPNILITLKPKKKQELFPLAHSCAVCGKIKCKRHRPTLLLENYQPWLDLKVHSKVDASLSEILELVLENFVYPWYRDVTDDEAFVDELRLTLRFVTAVLVRRAQRVMYLFIFN</sequence>
<organism evidence="3 4">
    <name type="scientific">Electrophorus electricus</name>
    <name type="common">Electric eel</name>
    <name type="synonym">Gymnotus electricus</name>
    <dbReference type="NCBI Taxonomy" id="8005"/>
    <lineage>
        <taxon>Eukaryota</taxon>
        <taxon>Metazoa</taxon>
        <taxon>Chordata</taxon>
        <taxon>Craniata</taxon>
        <taxon>Vertebrata</taxon>
        <taxon>Euteleostomi</taxon>
        <taxon>Actinopterygii</taxon>
        <taxon>Neopterygii</taxon>
        <taxon>Teleostei</taxon>
        <taxon>Ostariophysi</taxon>
        <taxon>Gymnotiformes</taxon>
        <taxon>Gymnotoidei</taxon>
        <taxon>Gymnotidae</taxon>
        <taxon>Electrophorus</taxon>
    </lineage>
</organism>
<keyword evidence="1" id="KW-1133">Transmembrane helix</keyword>
<evidence type="ECO:0000313" key="3">
    <source>
        <dbReference type="Ensembl" id="ENSEEEP00000019232.1"/>
    </source>
</evidence>
<dbReference type="PROSITE" id="PS51207">
    <property type="entry name" value="PXA"/>
    <property type="match status" value="1"/>
</dbReference>
<reference evidence="3" key="3">
    <citation type="submission" date="2020-05" db="EMBL/GenBank/DDBJ databases">
        <title>Electrophorus electricus (electric eel) genome, fEleEle1, primary haplotype.</title>
        <authorList>
            <person name="Myers G."/>
            <person name="Meyer A."/>
            <person name="Fedrigo O."/>
            <person name="Formenti G."/>
            <person name="Rhie A."/>
            <person name="Tracey A."/>
            <person name="Sims Y."/>
            <person name="Jarvis E.D."/>
        </authorList>
    </citation>
    <scope>NUCLEOTIDE SEQUENCE [LARGE SCALE GENOMIC DNA]</scope>
</reference>
<dbReference type="PANTHER" id="PTHR22775">
    <property type="entry name" value="SORTING NEXIN"/>
    <property type="match status" value="1"/>
</dbReference>
<dbReference type="Ensembl" id="ENSEEET00000019443.2">
    <property type="protein sequence ID" value="ENSEEEP00000019232.1"/>
    <property type="gene ID" value="ENSEEEG00000009426.2"/>
</dbReference>
<dbReference type="PANTHER" id="PTHR22775:SF44">
    <property type="entry name" value="SORTING NEXIN-14"/>
    <property type="match status" value="1"/>
</dbReference>
<evidence type="ECO:0000256" key="1">
    <source>
        <dbReference type="SAM" id="Phobius"/>
    </source>
</evidence>
<reference evidence="4" key="2">
    <citation type="journal article" date="2017" name="Sci. Adv.">
        <title>A tail of two voltages: Proteomic comparison of the three electric organs of the electric eel.</title>
        <authorList>
            <person name="Traeger L.L."/>
            <person name="Sabat G."/>
            <person name="Barrett-Wilt G.A."/>
            <person name="Wells G.B."/>
            <person name="Sussman M.R."/>
        </authorList>
    </citation>
    <scope>NUCLEOTIDE SEQUENCE [LARGE SCALE GENOMIC DNA]</scope>
</reference>
<keyword evidence="1" id="KW-0472">Membrane</keyword>
<name>A0A4W4F5L5_ELEEL</name>
<evidence type="ECO:0000259" key="2">
    <source>
        <dbReference type="PROSITE" id="PS51207"/>
    </source>
</evidence>
<proteinExistence type="predicted"/>
<gene>
    <name evidence="3" type="primary">SNX14</name>
</gene>
<dbReference type="Pfam" id="PF02194">
    <property type="entry name" value="PXA"/>
    <property type="match status" value="1"/>
</dbReference>
<reference evidence="3" key="5">
    <citation type="submission" date="2025-09" db="UniProtKB">
        <authorList>
            <consortium name="Ensembl"/>
        </authorList>
    </citation>
    <scope>IDENTIFICATION</scope>
</reference>
<dbReference type="GO" id="GO:0005770">
    <property type="term" value="C:late endosome"/>
    <property type="evidence" value="ECO:0007669"/>
    <property type="project" value="TreeGrafter"/>
</dbReference>
<dbReference type="GO" id="GO:0035091">
    <property type="term" value="F:phosphatidylinositol binding"/>
    <property type="evidence" value="ECO:0007669"/>
    <property type="project" value="TreeGrafter"/>
</dbReference>
<keyword evidence="1" id="KW-0812">Transmembrane</keyword>
<evidence type="ECO:0000313" key="4">
    <source>
        <dbReference type="Proteomes" id="UP000314983"/>
    </source>
</evidence>
<dbReference type="GO" id="GO:0097352">
    <property type="term" value="P:autophagosome maturation"/>
    <property type="evidence" value="ECO:0007669"/>
    <property type="project" value="TreeGrafter"/>
</dbReference>
<dbReference type="Proteomes" id="UP000314983">
    <property type="component" value="Chromosome 13"/>
</dbReference>
<accession>A0A4W4F5L5</accession>
<protein>
    <recommendedName>
        <fullName evidence="2">PXA domain-containing protein</fullName>
    </recommendedName>
</protein>
<dbReference type="InterPro" id="IPR003114">
    <property type="entry name" value="Phox_assoc"/>
</dbReference>
<feature type="transmembrane region" description="Helical" evidence="1">
    <location>
        <begin position="29"/>
        <end position="46"/>
    </location>
</feature>
<keyword evidence="4" id="KW-1185">Reference proteome</keyword>
<dbReference type="AlphaFoldDB" id="A0A4W4F5L5"/>